<organism evidence="1 2">
    <name type="scientific">Caldalkalibacillus uzonensis</name>
    <dbReference type="NCBI Taxonomy" id="353224"/>
    <lineage>
        <taxon>Bacteria</taxon>
        <taxon>Bacillati</taxon>
        <taxon>Bacillota</taxon>
        <taxon>Bacilli</taxon>
        <taxon>Bacillales</taxon>
        <taxon>Bacillaceae</taxon>
        <taxon>Caldalkalibacillus</taxon>
    </lineage>
</organism>
<dbReference type="Proteomes" id="UP001232445">
    <property type="component" value="Unassembled WGS sequence"/>
</dbReference>
<proteinExistence type="predicted"/>
<dbReference type="Pfam" id="PF11848">
    <property type="entry name" value="DUF3368"/>
    <property type="match status" value="1"/>
</dbReference>
<reference evidence="1 2" key="1">
    <citation type="submission" date="2023-07" db="EMBL/GenBank/DDBJ databases">
        <title>Genomic Encyclopedia of Type Strains, Phase IV (KMG-IV): sequencing the most valuable type-strain genomes for metagenomic binning, comparative biology and taxonomic classification.</title>
        <authorList>
            <person name="Goeker M."/>
        </authorList>
    </citation>
    <scope>NUCLEOTIDE SEQUENCE [LARGE SCALE GENOMIC DNA]</scope>
    <source>
        <strain evidence="1 2">DSM 17740</strain>
    </source>
</reference>
<protein>
    <submittedName>
        <fullName evidence="1">Nucleic acid-binding protein</fullName>
    </submittedName>
</protein>
<dbReference type="PANTHER" id="PTHR39550:SF1">
    <property type="entry name" value="SLL0658 PROTEIN"/>
    <property type="match status" value="1"/>
</dbReference>
<keyword evidence="2" id="KW-1185">Reference proteome</keyword>
<evidence type="ECO:0000313" key="1">
    <source>
        <dbReference type="EMBL" id="MDQ0340010.1"/>
    </source>
</evidence>
<name>A0ABU0CUI2_9BACI</name>
<accession>A0ABU0CUI2</accession>
<gene>
    <name evidence="1" type="ORF">J2S00_002805</name>
</gene>
<evidence type="ECO:0000313" key="2">
    <source>
        <dbReference type="Proteomes" id="UP001232445"/>
    </source>
</evidence>
<dbReference type="EMBL" id="JAUSUQ010000010">
    <property type="protein sequence ID" value="MDQ0340010.1"/>
    <property type="molecule type" value="Genomic_DNA"/>
</dbReference>
<sequence>MKQIVANATPIIALSMIGKLDLLGELFDEIIVPQAVYDEIMAGKGHRAYGKAELKYAIDHCNIKIYQVKNQTMVQEMFGRLHKGELETIVSAKELKIPYVLIDEPDARKLANTLLLKPIGTVGFLSLAKQKGKMQVLKPCLDELIAKGFRLSKPLYKKVLNSVGESVYGQ</sequence>
<comment type="caution">
    <text evidence="1">The sequence shown here is derived from an EMBL/GenBank/DDBJ whole genome shotgun (WGS) entry which is preliminary data.</text>
</comment>
<dbReference type="RefSeq" id="WP_307340879.1">
    <property type="nucleotide sequence ID" value="NZ_JAUSUQ010000010.1"/>
</dbReference>
<dbReference type="PANTHER" id="PTHR39550">
    <property type="entry name" value="SLL0658 PROTEIN"/>
    <property type="match status" value="1"/>
</dbReference>
<dbReference type="InterPro" id="IPR021799">
    <property type="entry name" value="PIN-like_prokaryotic"/>
</dbReference>